<feature type="transmembrane region" description="Helical" evidence="1">
    <location>
        <begin position="153"/>
        <end position="171"/>
    </location>
</feature>
<evidence type="ECO:0000313" key="4">
    <source>
        <dbReference type="Proteomes" id="UP000473278"/>
    </source>
</evidence>
<evidence type="ECO:0000256" key="1">
    <source>
        <dbReference type="SAM" id="Phobius"/>
    </source>
</evidence>
<keyword evidence="1" id="KW-1133">Transmembrane helix</keyword>
<organism evidence="3 4">
    <name type="scientific">Halalkalibaculum roseum</name>
    <dbReference type="NCBI Taxonomy" id="2709311"/>
    <lineage>
        <taxon>Bacteria</taxon>
        <taxon>Pseudomonadati</taxon>
        <taxon>Balneolota</taxon>
        <taxon>Balneolia</taxon>
        <taxon>Balneolales</taxon>
        <taxon>Balneolaceae</taxon>
        <taxon>Halalkalibaculum</taxon>
    </lineage>
</organism>
<gene>
    <name evidence="3" type="ORF">G3570_03345</name>
</gene>
<accession>A0A6M1SK28</accession>
<dbReference type="RefSeq" id="WP_165139144.1">
    <property type="nucleotide sequence ID" value="NZ_JAALLT010000001.1"/>
</dbReference>
<protein>
    <recommendedName>
        <fullName evidence="5">Soluble ligand binding domain-containing protein</fullName>
    </recommendedName>
</protein>
<keyword evidence="4" id="KW-1185">Reference proteome</keyword>
<dbReference type="AlphaFoldDB" id="A0A6M1SK28"/>
<keyword evidence="1" id="KW-0472">Membrane</keyword>
<keyword evidence="1" id="KW-0812">Transmembrane</keyword>
<dbReference type="EMBL" id="JAALLT010000001">
    <property type="protein sequence ID" value="NGP75651.1"/>
    <property type="molecule type" value="Genomic_DNA"/>
</dbReference>
<evidence type="ECO:0000313" key="3">
    <source>
        <dbReference type="EMBL" id="NGP75651.1"/>
    </source>
</evidence>
<feature type="chain" id="PRO_5026658227" description="Soluble ligand binding domain-containing protein" evidence="2">
    <location>
        <begin position="23"/>
        <end position="174"/>
    </location>
</feature>
<keyword evidence="2" id="KW-0732">Signal</keyword>
<feature type="signal peptide" evidence="2">
    <location>
        <begin position="1"/>
        <end position="22"/>
    </location>
</feature>
<comment type="caution">
    <text evidence="3">The sequence shown here is derived from an EMBL/GenBank/DDBJ whole genome shotgun (WGS) entry which is preliminary data.</text>
</comment>
<reference evidence="3 4" key="1">
    <citation type="submission" date="2020-02" db="EMBL/GenBank/DDBJ databases">
        <title>Balneolaceae bacterium YR4-1, complete genome.</title>
        <authorList>
            <person name="Li Y."/>
            <person name="Wu S."/>
        </authorList>
    </citation>
    <scope>NUCLEOTIDE SEQUENCE [LARGE SCALE GENOMIC DNA]</scope>
    <source>
        <strain evidence="3 4">YR4-1</strain>
    </source>
</reference>
<dbReference type="Proteomes" id="UP000473278">
    <property type="component" value="Unassembled WGS sequence"/>
</dbReference>
<proteinExistence type="predicted"/>
<evidence type="ECO:0000256" key="2">
    <source>
        <dbReference type="SAM" id="SignalP"/>
    </source>
</evidence>
<sequence>MKHTVAIVMFIAGMMIAETARAQDQIPLTLQYRLVEGIVQISKPGDESLLINLWGDVNAPGRFMVPTGTTLIELISFARGPASFRTGETTLDWSKLRVEVNVSRRNQELNINEVVNFRFQYTQQLPPGILDFTLQENDFITLEVKRRPAFVDYMRIIGPIATVAATMILFIDKL</sequence>
<name>A0A6M1SK28_9BACT</name>
<evidence type="ECO:0008006" key="5">
    <source>
        <dbReference type="Google" id="ProtNLM"/>
    </source>
</evidence>